<protein>
    <submittedName>
        <fullName evidence="2">Uncharacterized protein</fullName>
    </submittedName>
</protein>
<dbReference type="Proteomes" id="UP000218811">
    <property type="component" value="Unassembled WGS sequence"/>
</dbReference>
<sequence>MGGYVSPAAYIRGLGLGSAGIRSAASGRDGLVHSARYTCPAATVRDGEDRPRRGGMFVDPPDEACTDLRDRQEACPAKDSASPPAGVIVCAYRPSLSPAKRKQCTPSPLEGPCAASLRGVYPTLESASSTAQVFEHSLGANSFATRPSRLRLLGPGESKRRNAHT</sequence>
<organism evidence="2 3">
    <name type="scientific">Wolfiporia cocos (strain MD-104)</name>
    <name type="common">Brown rot fungus</name>
    <dbReference type="NCBI Taxonomy" id="742152"/>
    <lineage>
        <taxon>Eukaryota</taxon>
        <taxon>Fungi</taxon>
        <taxon>Dikarya</taxon>
        <taxon>Basidiomycota</taxon>
        <taxon>Agaricomycotina</taxon>
        <taxon>Agaricomycetes</taxon>
        <taxon>Polyporales</taxon>
        <taxon>Phaeolaceae</taxon>
        <taxon>Wolfiporia</taxon>
    </lineage>
</organism>
<dbReference type="AlphaFoldDB" id="A0A2H3JC61"/>
<name>A0A2H3JC61_WOLCO</name>
<evidence type="ECO:0000313" key="3">
    <source>
        <dbReference type="Proteomes" id="UP000218811"/>
    </source>
</evidence>
<feature type="region of interest" description="Disordered" evidence="1">
    <location>
        <begin position="146"/>
        <end position="165"/>
    </location>
</feature>
<gene>
    <name evidence="2" type="ORF">WOLCODRAFT_149892</name>
</gene>
<keyword evidence="3" id="KW-1185">Reference proteome</keyword>
<proteinExistence type="predicted"/>
<reference evidence="2 3" key="1">
    <citation type="journal article" date="2012" name="Science">
        <title>The Paleozoic origin of enzymatic lignin decomposition reconstructed from 31 fungal genomes.</title>
        <authorList>
            <person name="Floudas D."/>
            <person name="Binder M."/>
            <person name="Riley R."/>
            <person name="Barry K."/>
            <person name="Blanchette R.A."/>
            <person name="Henrissat B."/>
            <person name="Martinez A.T."/>
            <person name="Otillar R."/>
            <person name="Spatafora J.W."/>
            <person name="Yadav J.S."/>
            <person name="Aerts A."/>
            <person name="Benoit I."/>
            <person name="Boyd A."/>
            <person name="Carlson A."/>
            <person name="Copeland A."/>
            <person name="Coutinho P.M."/>
            <person name="de Vries R.P."/>
            <person name="Ferreira P."/>
            <person name="Findley K."/>
            <person name="Foster B."/>
            <person name="Gaskell J."/>
            <person name="Glotzer D."/>
            <person name="Gorecki P."/>
            <person name="Heitman J."/>
            <person name="Hesse C."/>
            <person name="Hori C."/>
            <person name="Igarashi K."/>
            <person name="Jurgens J.A."/>
            <person name="Kallen N."/>
            <person name="Kersten P."/>
            <person name="Kohler A."/>
            <person name="Kuees U."/>
            <person name="Kumar T.K.A."/>
            <person name="Kuo A."/>
            <person name="LaButti K."/>
            <person name="Larrondo L.F."/>
            <person name="Lindquist E."/>
            <person name="Ling A."/>
            <person name="Lombard V."/>
            <person name="Lucas S."/>
            <person name="Lundell T."/>
            <person name="Martin R."/>
            <person name="McLaughlin D.J."/>
            <person name="Morgenstern I."/>
            <person name="Morin E."/>
            <person name="Murat C."/>
            <person name="Nagy L.G."/>
            <person name="Nolan M."/>
            <person name="Ohm R.A."/>
            <person name="Patyshakuliyeva A."/>
            <person name="Rokas A."/>
            <person name="Ruiz-Duenas F.J."/>
            <person name="Sabat G."/>
            <person name="Salamov A."/>
            <person name="Samejima M."/>
            <person name="Schmutz J."/>
            <person name="Slot J.C."/>
            <person name="St John F."/>
            <person name="Stenlid J."/>
            <person name="Sun H."/>
            <person name="Sun S."/>
            <person name="Syed K."/>
            <person name="Tsang A."/>
            <person name="Wiebenga A."/>
            <person name="Young D."/>
            <person name="Pisabarro A."/>
            <person name="Eastwood D.C."/>
            <person name="Martin F."/>
            <person name="Cullen D."/>
            <person name="Grigoriev I.V."/>
            <person name="Hibbett D.S."/>
        </authorList>
    </citation>
    <scope>NUCLEOTIDE SEQUENCE [LARGE SCALE GENOMIC DNA]</scope>
    <source>
        <strain evidence="2 3">MD-104</strain>
    </source>
</reference>
<evidence type="ECO:0000256" key="1">
    <source>
        <dbReference type="SAM" id="MobiDB-lite"/>
    </source>
</evidence>
<evidence type="ECO:0000313" key="2">
    <source>
        <dbReference type="EMBL" id="PCH39852.1"/>
    </source>
</evidence>
<dbReference type="EMBL" id="KB468053">
    <property type="protein sequence ID" value="PCH39852.1"/>
    <property type="molecule type" value="Genomic_DNA"/>
</dbReference>
<accession>A0A2H3JC61</accession>